<dbReference type="InterPro" id="IPR015813">
    <property type="entry name" value="Pyrv/PenolPyrv_kinase-like_dom"/>
</dbReference>
<sequence length="274" mass="28765">MTALAFDPRPRRAAFRALHDTGCFVLPNPWDAGSARYLHSLGFQALASTSSGYAWSQAQADGTLTLEETLAHLHSLAAATPLPLNADFGDGFGALEEVGRNVTRAIATGVAGISIEDASVDPASPLRTLDDAVARVRAARRAIDASGEDVLLVGRAENFFVGRPDLDDAITRLRAYAESGADCLYAPGISTREQIEAVVAAVAPRPVNLLVGSALPFTLQDIAGMGVRRVSVGGAMARTAWGGMMRAAQLLKDEGRFDGFADAASGAVLNQLFR</sequence>
<evidence type="ECO:0000313" key="2">
    <source>
        <dbReference type="EMBL" id="MFG6108755.1"/>
    </source>
</evidence>
<protein>
    <submittedName>
        <fullName evidence="2">Oxaloacetate decarboxylase</fullName>
    </submittedName>
</protein>
<proteinExistence type="predicted"/>
<dbReference type="PANTHER" id="PTHR42905:SF16">
    <property type="entry name" value="CARBOXYPHOSPHONOENOLPYRUVATE PHOSPHONOMUTASE-LIKE PROTEIN (AFU_ORTHOLOGUE AFUA_5G07230)"/>
    <property type="match status" value="1"/>
</dbReference>
<dbReference type="PANTHER" id="PTHR42905">
    <property type="entry name" value="PHOSPHOENOLPYRUVATE CARBOXYLASE"/>
    <property type="match status" value="1"/>
</dbReference>
<keyword evidence="1" id="KW-0479">Metal-binding</keyword>
<dbReference type="Gene3D" id="6.10.250.2750">
    <property type="match status" value="1"/>
</dbReference>
<evidence type="ECO:0000313" key="3">
    <source>
        <dbReference type="Proteomes" id="UP001605261"/>
    </source>
</evidence>
<reference evidence="2 3" key="1">
    <citation type="submission" date="2024-09" db="EMBL/GenBank/DDBJ databases">
        <authorList>
            <consortium name="All-Russian atlas of soil microorganisms"/>
            <consortium name="as a basis for the search for new antimicrobial producers and enzymes with unique properties"/>
            <person name="Sokolova E.A."/>
            <person name="Voronina E.N."/>
        </authorList>
    </citation>
    <scope>NUCLEOTIDE SEQUENCE [LARGE SCALE GENOMIC DNA]</scope>
    <source>
        <strain evidence="2 3">AF-22b-331.1</strain>
    </source>
</reference>
<dbReference type="InterPro" id="IPR040442">
    <property type="entry name" value="Pyrv_kinase-like_dom_sf"/>
</dbReference>
<accession>A0ABW7CUX1</accession>
<organism evidence="2 3">
    <name type="scientific">Stenotrophomonas nematodicola</name>
    <dbReference type="NCBI Taxonomy" id="2656746"/>
    <lineage>
        <taxon>Bacteria</taxon>
        <taxon>Pseudomonadati</taxon>
        <taxon>Pseudomonadota</taxon>
        <taxon>Gammaproteobacteria</taxon>
        <taxon>Lysobacterales</taxon>
        <taxon>Lysobacteraceae</taxon>
        <taxon>Stenotrophomonas</taxon>
    </lineage>
</organism>
<name>A0ABW7CUX1_9GAMM</name>
<dbReference type="Gene3D" id="3.20.20.60">
    <property type="entry name" value="Phosphoenolpyruvate-binding domains"/>
    <property type="match status" value="1"/>
</dbReference>
<dbReference type="Proteomes" id="UP001605261">
    <property type="component" value="Unassembled WGS sequence"/>
</dbReference>
<dbReference type="RefSeq" id="WP_394162118.1">
    <property type="nucleotide sequence ID" value="NZ_JBHGCJ010000003.1"/>
</dbReference>
<evidence type="ECO:0000256" key="1">
    <source>
        <dbReference type="ARBA" id="ARBA00022723"/>
    </source>
</evidence>
<keyword evidence="3" id="KW-1185">Reference proteome</keyword>
<dbReference type="InterPro" id="IPR039556">
    <property type="entry name" value="ICL/PEPM"/>
</dbReference>
<gene>
    <name evidence="2" type="ORF">ACEU0G_002748</name>
</gene>
<comment type="caution">
    <text evidence="2">The sequence shown here is derived from an EMBL/GenBank/DDBJ whole genome shotgun (WGS) entry which is preliminary data.</text>
</comment>
<dbReference type="CDD" id="cd00377">
    <property type="entry name" value="ICL_PEPM"/>
    <property type="match status" value="1"/>
</dbReference>
<dbReference type="SUPFAM" id="SSF51621">
    <property type="entry name" value="Phosphoenolpyruvate/pyruvate domain"/>
    <property type="match status" value="1"/>
</dbReference>
<dbReference type="Pfam" id="PF13714">
    <property type="entry name" value="PEP_mutase"/>
    <property type="match status" value="1"/>
</dbReference>
<dbReference type="EMBL" id="JBHGCJ010000003">
    <property type="protein sequence ID" value="MFG6108755.1"/>
    <property type="molecule type" value="Genomic_DNA"/>
</dbReference>